<name>A0A381VQ08_9ZZZZ</name>
<dbReference type="SUPFAM" id="SSF50630">
    <property type="entry name" value="Acid proteases"/>
    <property type="match status" value="1"/>
</dbReference>
<proteinExistence type="predicted"/>
<gene>
    <name evidence="2" type="ORF">METZ01_LOCUS95244</name>
</gene>
<dbReference type="EMBL" id="UINC01009453">
    <property type="protein sequence ID" value="SVA42390.1"/>
    <property type="molecule type" value="Genomic_DNA"/>
</dbReference>
<reference evidence="2" key="1">
    <citation type="submission" date="2018-05" db="EMBL/GenBank/DDBJ databases">
        <authorList>
            <person name="Lanie J.A."/>
            <person name="Ng W.-L."/>
            <person name="Kazmierczak K.M."/>
            <person name="Andrzejewski T.M."/>
            <person name="Davidsen T.M."/>
            <person name="Wayne K.J."/>
            <person name="Tettelin H."/>
            <person name="Glass J.I."/>
            <person name="Rusch D."/>
            <person name="Podicherti R."/>
            <person name="Tsui H.-C.T."/>
            <person name="Winkler M.E."/>
        </authorList>
    </citation>
    <scope>NUCLEOTIDE SEQUENCE</scope>
</reference>
<organism evidence="2">
    <name type="scientific">marine metagenome</name>
    <dbReference type="NCBI Taxonomy" id="408172"/>
    <lineage>
        <taxon>unclassified sequences</taxon>
        <taxon>metagenomes</taxon>
        <taxon>ecological metagenomes</taxon>
    </lineage>
</organism>
<dbReference type="InterPro" id="IPR008503">
    <property type="entry name" value="Asp_endopeptidase"/>
</dbReference>
<dbReference type="PANTHER" id="PTHR38037">
    <property type="entry name" value="ZN_PROTEASE DOMAIN-CONTAINING PROTEIN"/>
    <property type="match status" value="1"/>
</dbReference>
<dbReference type="Pfam" id="PF05618">
    <property type="entry name" value="Zn_protease"/>
    <property type="match status" value="1"/>
</dbReference>
<evidence type="ECO:0000313" key="2">
    <source>
        <dbReference type="EMBL" id="SVA42390.1"/>
    </source>
</evidence>
<feature type="domain" description="Retropepsin-like aspartic endopeptidase" evidence="1">
    <location>
        <begin position="17"/>
        <end position="144"/>
    </location>
</feature>
<dbReference type="PANTHER" id="PTHR38037:SF2">
    <property type="entry name" value="ATP-DEPENDENT ZINC PROTEASE DOMAIN-CONTAINING PROTEIN-RELATED"/>
    <property type="match status" value="1"/>
</dbReference>
<dbReference type="InterPro" id="IPR021109">
    <property type="entry name" value="Peptidase_aspartic_dom_sf"/>
</dbReference>
<protein>
    <recommendedName>
        <fullName evidence="1">Retropepsin-like aspartic endopeptidase domain-containing protein</fullName>
    </recommendedName>
</protein>
<accession>A0A381VQ08</accession>
<sequence length="154" mass="18017">MAKQSNHSINGKKFIPLGWREWVYFPNYNNFSVKAKIDTGASSSALHATHVKEYRKKGQNWIKFRIYQSRECLHVDTRITSYKKITNSFGDSEIRPMIQMKIRLGNQSWKTEITLTRRTGMTYPMLIGRNSLKKKHIIHSHKSYLTGADRKKPS</sequence>
<dbReference type="AlphaFoldDB" id="A0A381VQ08"/>
<dbReference type="Gene3D" id="2.40.70.10">
    <property type="entry name" value="Acid Proteases"/>
    <property type="match status" value="1"/>
</dbReference>
<evidence type="ECO:0000259" key="1">
    <source>
        <dbReference type="Pfam" id="PF05618"/>
    </source>
</evidence>